<evidence type="ECO:0000313" key="2">
    <source>
        <dbReference type="Proteomes" id="UP000003639"/>
    </source>
</evidence>
<gene>
    <name evidence="1" type="ORF">BACCAP_04670</name>
</gene>
<accession>A6P2E0</accession>
<dbReference type="EMBL" id="AAXG02000053">
    <property type="protein sequence ID" value="EDM97527.1"/>
    <property type="molecule type" value="Genomic_DNA"/>
</dbReference>
<dbReference type="RefSeq" id="WP_006575119.1">
    <property type="nucleotide sequence ID" value="NZ_AAXG02000053.1"/>
</dbReference>
<evidence type="ECO:0000313" key="1">
    <source>
        <dbReference type="EMBL" id="EDM97527.1"/>
    </source>
</evidence>
<reference evidence="1 2" key="2">
    <citation type="submission" date="2007-06" db="EMBL/GenBank/DDBJ databases">
        <title>Draft genome sequence of Pseudoflavonifractor capillosus ATCC 29799.</title>
        <authorList>
            <person name="Sudarsanam P."/>
            <person name="Ley R."/>
            <person name="Guruge J."/>
            <person name="Turnbaugh P.J."/>
            <person name="Mahowald M."/>
            <person name="Liep D."/>
            <person name="Gordon J."/>
        </authorList>
    </citation>
    <scope>NUCLEOTIDE SEQUENCE [LARGE SCALE GENOMIC DNA]</scope>
    <source>
        <strain evidence="1 2">ATCC 29799</strain>
    </source>
</reference>
<dbReference type="eggNOG" id="ENOG5033WHE">
    <property type="taxonomic scope" value="Bacteria"/>
</dbReference>
<protein>
    <submittedName>
        <fullName evidence="1">Uncharacterized protein</fullName>
    </submittedName>
</protein>
<sequence>MEQYQKETLDWLEKTLVLCTESGWESRETAWIRERFENVARSQSLNGRGALDRLVFERLYGRQPVKSTEQLAVRYWRTGRHKPQSREQCLALGRALALNPEDTAFLLQGYYDSADMVFDAADYEDPVYRRRRRYLEDLEAQYLAMVHPLALECLNIPWEKSGEYLRHCYVQDARQYVDTKNKLDGTSHLNSANYVNEFQRLRFLLGEIPRKTILRHLFLLSAPFVSRSILDRGLETLGYLPLDERHESRFGERTDLLVLSLLERYQQECTGKTPSDCHAWLRHTCRDMDTFLLHRGHPELRFLHFKTLDGEKKKARQ</sequence>
<proteinExistence type="predicted"/>
<comment type="caution">
    <text evidence="1">The sequence shown here is derived from an EMBL/GenBank/DDBJ whole genome shotgun (WGS) entry which is preliminary data.</text>
</comment>
<organism evidence="1 2">
    <name type="scientific">Pseudoflavonifractor capillosus ATCC 29799</name>
    <dbReference type="NCBI Taxonomy" id="411467"/>
    <lineage>
        <taxon>Bacteria</taxon>
        <taxon>Bacillati</taxon>
        <taxon>Bacillota</taxon>
        <taxon>Clostridia</taxon>
        <taxon>Eubacteriales</taxon>
        <taxon>Oscillospiraceae</taxon>
        <taxon>Pseudoflavonifractor</taxon>
    </lineage>
</organism>
<dbReference type="AlphaFoldDB" id="A6P2E0"/>
<name>A6P2E0_9FIRM</name>
<reference evidence="1 2" key="1">
    <citation type="submission" date="2007-04" db="EMBL/GenBank/DDBJ databases">
        <authorList>
            <person name="Fulton L."/>
            <person name="Clifton S."/>
            <person name="Fulton B."/>
            <person name="Xu J."/>
            <person name="Minx P."/>
            <person name="Pepin K.H."/>
            <person name="Johnson M."/>
            <person name="Thiruvilangam P."/>
            <person name="Bhonagiri V."/>
            <person name="Nash W.E."/>
            <person name="Mardis E.R."/>
            <person name="Wilson R.K."/>
        </authorList>
    </citation>
    <scope>NUCLEOTIDE SEQUENCE [LARGE SCALE GENOMIC DNA]</scope>
    <source>
        <strain evidence="1 2">ATCC 29799</strain>
    </source>
</reference>
<dbReference type="Proteomes" id="UP000003639">
    <property type="component" value="Unassembled WGS sequence"/>
</dbReference>
<keyword evidence="2" id="KW-1185">Reference proteome</keyword>
<dbReference type="OrthoDB" id="1982490at2"/>
<dbReference type="STRING" id="411467.BACCAP_04670"/>